<organism evidence="1 2">
    <name type="scientific">Novipirellula caenicola</name>
    <dbReference type="NCBI Taxonomy" id="1536901"/>
    <lineage>
        <taxon>Bacteria</taxon>
        <taxon>Pseudomonadati</taxon>
        <taxon>Planctomycetota</taxon>
        <taxon>Planctomycetia</taxon>
        <taxon>Pirellulales</taxon>
        <taxon>Pirellulaceae</taxon>
        <taxon>Novipirellula</taxon>
    </lineage>
</organism>
<comment type="caution">
    <text evidence="1">The sequence shown here is derived from an EMBL/GenBank/DDBJ whole genome shotgun (WGS) entry which is preliminary data.</text>
</comment>
<evidence type="ECO:0008006" key="3">
    <source>
        <dbReference type="Google" id="ProtNLM"/>
    </source>
</evidence>
<evidence type="ECO:0000313" key="1">
    <source>
        <dbReference type="EMBL" id="GAA5506485.1"/>
    </source>
</evidence>
<proteinExistence type="predicted"/>
<reference evidence="1 2" key="1">
    <citation type="submission" date="2024-02" db="EMBL/GenBank/DDBJ databases">
        <title>Rhodopirellula caenicola NBRC 110016.</title>
        <authorList>
            <person name="Ichikawa N."/>
            <person name="Katano-Makiyama Y."/>
            <person name="Hidaka K."/>
        </authorList>
    </citation>
    <scope>NUCLEOTIDE SEQUENCE [LARGE SCALE GENOMIC DNA]</scope>
    <source>
        <strain evidence="1 2">NBRC 110016</strain>
    </source>
</reference>
<dbReference type="Proteomes" id="UP001416858">
    <property type="component" value="Unassembled WGS sequence"/>
</dbReference>
<accession>A0ABP9VPG4</accession>
<sequence>MMVMSQDTPAAAQRTTSVNLVRSSNPWTQANSAAGFVLRYLVTVRRQLVAILGSSDHADECLKLLIAHLVSVGFGEYKKGKLRDFLIRAIRSTAKTRLAELPENQRSAASIESIMNDNEKWLSLWRTGLLERAWRSLEQLEHKNPEMPMFSVLHCATTKPKQPGQPLAQRIKAERGLELTDARIRQILPEARAMFAQLLADEVAETLEKPTPKDVKIELQTLGLTKAFDGIVI</sequence>
<keyword evidence="2" id="KW-1185">Reference proteome</keyword>
<dbReference type="EMBL" id="BAABRO010000003">
    <property type="protein sequence ID" value="GAA5506485.1"/>
    <property type="molecule type" value="Genomic_DNA"/>
</dbReference>
<protein>
    <recommendedName>
        <fullName evidence="3">RNA polymerase sigma factor</fullName>
    </recommendedName>
</protein>
<gene>
    <name evidence="1" type="ORF">Rcae01_01938</name>
</gene>
<name>A0ABP9VPG4_9BACT</name>
<evidence type="ECO:0000313" key="2">
    <source>
        <dbReference type="Proteomes" id="UP001416858"/>
    </source>
</evidence>